<dbReference type="AlphaFoldDB" id="A0AA39D6K6"/>
<dbReference type="PANTHER" id="PTHR33179:SF58">
    <property type="entry name" value="OS08G0409500 PROTEIN"/>
    <property type="match status" value="1"/>
</dbReference>
<organism evidence="3 4">
    <name type="scientific">Vitis rotundifolia</name>
    <name type="common">Muscadine grape</name>
    <dbReference type="NCBI Taxonomy" id="103349"/>
    <lineage>
        <taxon>Eukaryota</taxon>
        <taxon>Viridiplantae</taxon>
        <taxon>Streptophyta</taxon>
        <taxon>Embryophyta</taxon>
        <taxon>Tracheophyta</taxon>
        <taxon>Spermatophyta</taxon>
        <taxon>Magnoliopsida</taxon>
        <taxon>eudicotyledons</taxon>
        <taxon>Gunneridae</taxon>
        <taxon>Pentapetalae</taxon>
        <taxon>rosids</taxon>
        <taxon>Vitales</taxon>
        <taxon>Vitaceae</taxon>
        <taxon>Viteae</taxon>
        <taxon>Vitis</taxon>
    </lineage>
</organism>
<dbReference type="PANTHER" id="PTHR33179">
    <property type="entry name" value="VQ MOTIF-CONTAINING PROTEIN"/>
    <property type="match status" value="1"/>
</dbReference>
<feature type="region of interest" description="Disordered" evidence="1">
    <location>
        <begin position="96"/>
        <end position="177"/>
    </location>
</feature>
<dbReference type="InterPro" id="IPR039609">
    <property type="entry name" value="VQ_15/22"/>
</dbReference>
<feature type="compositionally biased region" description="Low complexity" evidence="1">
    <location>
        <begin position="123"/>
        <end position="135"/>
    </location>
</feature>
<dbReference type="InterPro" id="IPR008889">
    <property type="entry name" value="VQ"/>
</dbReference>
<dbReference type="Proteomes" id="UP001168098">
    <property type="component" value="Unassembled WGS sequence"/>
</dbReference>
<feature type="domain" description="VQ" evidence="2">
    <location>
        <begin position="173"/>
        <end position="200"/>
    </location>
</feature>
<evidence type="ECO:0000313" key="4">
    <source>
        <dbReference type="Proteomes" id="UP001168098"/>
    </source>
</evidence>
<feature type="region of interest" description="Disordered" evidence="1">
    <location>
        <begin position="435"/>
        <end position="464"/>
    </location>
</feature>
<feature type="compositionally biased region" description="Low complexity" evidence="1">
    <location>
        <begin position="104"/>
        <end position="116"/>
    </location>
</feature>
<evidence type="ECO:0000256" key="1">
    <source>
        <dbReference type="SAM" id="MobiDB-lite"/>
    </source>
</evidence>
<name>A0AA39D6K6_VITRO</name>
<evidence type="ECO:0000259" key="2">
    <source>
        <dbReference type="Pfam" id="PF05678"/>
    </source>
</evidence>
<feature type="region of interest" description="Disordered" evidence="1">
    <location>
        <begin position="1"/>
        <end position="79"/>
    </location>
</feature>
<dbReference type="EMBL" id="JARBHA010000018">
    <property type="protein sequence ID" value="KAJ9673808.1"/>
    <property type="molecule type" value="Genomic_DNA"/>
</dbReference>
<proteinExistence type="predicted"/>
<dbReference type="Pfam" id="PF05678">
    <property type="entry name" value="VQ"/>
    <property type="match status" value="1"/>
</dbReference>
<protein>
    <recommendedName>
        <fullName evidence="2">VQ domain-containing protein</fullName>
    </recommendedName>
</protein>
<accession>A0AA39D6K6</accession>
<feature type="compositionally biased region" description="Basic residues" evidence="1">
    <location>
        <begin position="163"/>
        <end position="172"/>
    </location>
</feature>
<feature type="compositionally biased region" description="Low complexity" evidence="1">
    <location>
        <begin position="68"/>
        <end position="79"/>
    </location>
</feature>
<reference evidence="3 4" key="1">
    <citation type="journal article" date="2023" name="BMC Biotechnol.">
        <title>Vitis rotundifolia cv Carlos genome sequencing.</title>
        <authorList>
            <person name="Huff M."/>
            <person name="Hulse-Kemp A."/>
            <person name="Scheffler B."/>
            <person name="Youngblood R."/>
            <person name="Simpson S."/>
            <person name="Babiker E."/>
            <person name="Staton M."/>
        </authorList>
    </citation>
    <scope>NUCLEOTIDE SEQUENCE [LARGE SCALE GENOMIC DNA]</scope>
    <source>
        <tissue evidence="3">Leaf</tissue>
    </source>
</reference>
<gene>
    <name evidence="3" type="ORF">PVL29_023389</name>
</gene>
<feature type="compositionally biased region" description="Polar residues" evidence="1">
    <location>
        <begin position="152"/>
        <end position="162"/>
    </location>
</feature>
<feature type="region of interest" description="Disordered" evidence="1">
    <location>
        <begin position="376"/>
        <end position="421"/>
    </location>
</feature>
<keyword evidence="4" id="KW-1185">Reference proteome</keyword>
<sequence>MDSGNSSSMQSSSGGDEEYDSRPESIPAFLNPSGHFGSVSSNPQPPPFPHHQNHPPTLFDPRSNYVDAFSQSSANPNANSLLNLDTVWSRSLRSEPNCTDFGNLTGLSSSSTSSSGQSMLGVQGPSQGQFPSSSSTRMMSVHENGGRASPASLPSDQTNVVRNSKKRTRASRRAPTTVLTTDTSNFRAMVQEFTGIPAPPFSASPYSRRLDLFGAGSSIKPGHLEPLGPLYPLRPSPHKVQPNPFVSSSSSPSPSFFNSTIGDSIVSTTNIATTSTNNIITTSMAAATNAINSASNTYQLPSDPGFPKQPQNVLGMQNPILSFQSLLQSPTSHQLKYPLADVPVFGTKSPASLTLPLPSFEELGVPHGHVNANISGLPSHATSGGSRRLRTDDNGTCWRDGAGSNEGSREQLRPFNGNYGDSPQVSSFKLNCSASSSAFHPEKGSDNVSSRGEGTVDSWICPSD</sequence>
<feature type="compositionally biased region" description="Low complexity" evidence="1">
    <location>
        <begin position="1"/>
        <end position="14"/>
    </location>
</feature>
<feature type="compositionally biased region" description="Polar residues" evidence="1">
    <location>
        <begin position="376"/>
        <end position="385"/>
    </location>
</feature>
<comment type="caution">
    <text evidence="3">The sequence shown here is derived from an EMBL/GenBank/DDBJ whole genome shotgun (WGS) entry which is preliminary data.</text>
</comment>
<evidence type="ECO:0000313" key="3">
    <source>
        <dbReference type="EMBL" id="KAJ9673808.1"/>
    </source>
</evidence>